<dbReference type="PROSITE" id="PS51257">
    <property type="entry name" value="PROKAR_LIPOPROTEIN"/>
    <property type="match status" value="1"/>
</dbReference>
<feature type="signal peptide" evidence="1">
    <location>
        <begin position="1"/>
        <end position="22"/>
    </location>
</feature>
<sequence>MKNILKVILMIIFILSMTGCQTQPQKKPEGKQSAKQVEINPELAEKAKQAAMSVKGVEDAVAVVIDKNISTAIKVSGFNRLKLQSIKEEVHKKILLSSDEYEVYVTSDKKLFSQLQQIEKQIKEHKVKSGTELQQKVEKINKAMKG</sequence>
<accession>A0A1M4SD79</accession>
<dbReference type="OrthoDB" id="2885813at2"/>
<keyword evidence="1" id="KW-0732">Signal</keyword>
<keyword evidence="2" id="KW-0449">Lipoprotein</keyword>
<keyword evidence="3" id="KW-1185">Reference proteome</keyword>
<dbReference type="Pfam" id="PF09580">
    <property type="entry name" value="Spore_YhcN_YlaJ"/>
    <property type="match status" value="1"/>
</dbReference>
<protein>
    <submittedName>
        <fullName evidence="2">Sporulation lipoprotein YhcN/YlaJ (Spore_YhcN_YlaJ)</fullName>
    </submittedName>
</protein>
<dbReference type="Proteomes" id="UP000184148">
    <property type="component" value="Unassembled WGS sequence"/>
</dbReference>
<gene>
    <name evidence="2" type="ORF">SAMN02745133_00075</name>
</gene>
<evidence type="ECO:0000313" key="3">
    <source>
        <dbReference type="Proteomes" id="UP000184148"/>
    </source>
</evidence>
<feature type="chain" id="PRO_5038486826" evidence="1">
    <location>
        <begin position="23"/>
        <end position="146"/>
    </location>
</feature>
<dbReference type="InterPro" id="IPR019076">
    <property type="entry name" value="Spore_lipoprot_YhcN/YlaJ-like"/>
</dbReference>
<name>A0A1M4SD79_9FIRM</name>
<evidence type="ECO:0000313" key="2">
    <source>
        <dbReference type="EMBL" id="SHE30122.1"/>
    </source>
</evidence>
<dbReference type="EMBL" id="FQUY01000001">
    <property type="protein sequence ID" value="SHE30122.1"/>
    <property type="molecule type" value="Genomic_DNA"/>
</dbReference>
<reference evidence="3" key="1">
    <citation type="submission" date="2016-11" db="EMBL/GenBank/DDBJ databases">
        <authorList>
            <person name="Varghese N."/>
            <person name="Submissions S."/>
        </authorList>
    </citation>
    <scope>NUCLEOTIDE SEQUENCE [LARGE SCALE GENOMIC DNA]</scope>
    <source>
        <strain evidence="3">DSM 12395</strain>
    </source>
</reference>
<evidence type="ECO:0000256" key="1">
    <source>
        <dbReference type="SAM" id="SignalP"/>
    </source>
</evidence>
<dbReference type="RefSeq" id="WP_073233971.1">
    <property type="nucleotide sequence ID" value="NZ_FQUY01000001.1"/>
</dbReference>
<dbReference type="STRING" id="1121429.SAMN02745133_00075"/>
<dbReference type="AlphaFoldDB" id="A0A1M4SD79"/>
<organism evidence="2 3">
    <name type="scientific">Desulforamulus putei DSM 12395</name>
    <dbReference type="NCBI Taxonomy" id="1121429"/>
    <lineage>
        <taxon>Bacteria</taxon>
        <taxon>Bacillati</taxon>
        <taxon>Bacillota</taxon>
        <taxon>Clostridia</taxon>
        <taxon>Eubacteriales</taxon>
        <taxon>Peptococcaceae</taxon>
        <taxon>Desulforamulus</taxon>
    </lineage>
</organism>
<proteinExistence type="predicted"/>